<proteinExistence type="predicted"/>
<accession>A0ABQ0AQ10</accession>
<dbReference type="EMBL" id="BAABWU010000016">
    <property type="protein sequence ID" value="GAA6197951.1"/>
    <property type="molecule type" value="Genomic_DNA"/>
</dbReference>
<feature type="compositionally biased region" description="Basic and acidic residues" evidence="1">
    <location>
        <begin position="41"/>
        <end position="52"/>
    </location>
</feature>
<dbReference type="Proteomes" id="UP001441944">
    <property type="component" value="Unassembled WGS sequence"/>
</dbReference>
<comment type="caution">
    <text evidence="2">The sequence shown here is derived from an EMBL/GenBank/DDBJ whole genome shotgun (WGS) entry which is preliminary data.</text>
</comment>
<sequence length="52" mass="6214">MVRFNSRQAQWRQIPAQNLHLSVREPAERARWANDTAQSSEVRDKLRRPDLQ</sequence>
<evidence type="ECO:0000313" key="3">
    <source>
        <dbReference type="Proteomes" id="UP001441944"/>
    </source>
</evidence>
<evidence type="ECO:0000256" key="1">
    <source>
        <dbReference type="SAM" id="MobiDB-lite"/>
    </source>
</evidence>
<name>A0ABQ0AQ10_9RHOB</name>
<organism evidence="2 3">
    <name type="scientific">Pseudophaeobacter arcticus</name>
    <dbReference type="NCBI Taxonomy" id="385492"/>
    <lineage>
        <taxon>Bacteria</taxon>
        <taxon>Pseudomonadati</taxon>
        <taxon>Pseudomonadota</taxon>
        <taxon>Alphaproteobacteria</taxon>
        <taxon>Rhodobacterales</taxon>
        <taxon>Paracoccaceae</taxon>
        <taxon>Pseudophaeobacter</taxon>
    </lineage>
</organism>
<gene>
    <name evidence="2" type="ORF">NBRC116598_33960</name>
</gene>
<keyword evidence="3" id="KW-1185">Reference proteome</keyword>
<reference evidence="2 3" key="1">
    <citation type="submission" date="2024-04" db="EMBL/GenBank/DDBJ databases">
        <title>Draft genome sequence of Pseudophaeobacter arcticus NBRC 116598.</title>
        <authorList>
            <person name="Miyakawa T."/>
            <person name="Kusuya Y."/>
            <person name="Miura T."/>
        </authorList>
    </citation>
    <scope>NUCLEOTIDE SEQUENCE [LARGE SCALE GENOMIC DNA]</scope>
    <source>
        <strain evidence="2 3">SU-CL00105</strain>
    </source>
</reference>
<protein>
    <submittedName>
        <fullName evidence="2">Uncharacterized protein</fullName>
    </submittedName>
</protein>
<evidence type="ECO:0000313" key="2">
    <source>
        <dbReference type="EMBL" id="GAA6197951.1"/>
    </source>
</evidence>
<feature type="region of interest" description="Disordered" evidence="1">
    <location>
        <begin position="28"/>
        <end position="52"/>
    </location>
</feature>